<dbReference type="AlphaFoldDB" id="A0A6C0ESL9"/>
<organism evidence="1">
    <name type="scientific">viral metagenome</name>
    <dbReference type="NCBI Taxonomy" id="1070528"/>
    <lineage>
        <taxon>unclassified sequences</taxon>
        <taxon>metagenomes</taxon>
        <taxon>organismal metagenomes</taxon>
    </lineage>
</organism>
<protein>
    <submittedName>
        <fullName evidence="1">Uncharacterized protein</fullName>
    </submittedName>
</protein>
<dbReference type="EMBL" id="MN738924">
    <property type="protein sequence ID" value="QHT31681.1"/>
    <property type="molecule type" value="Genomic_DNA"/>
</dbReference>
<accession>A0A6C0ESL9</accession>
<reference evidence="1" key="1">
    <citation type="journal article" date="2020" name="Nature">
        <title>Giant virus diversity and host interactions through global metagenomics.</title>
        <authorList>
            <person name="Schulz F."/>
            <person name="Roux S."/>
            <person name="Paez-Espino D."/>
            <person name="Jungbluth S."/>
            <person name="Walsh D.A."/>
            <person name="Denef V.J."/>
            <person name="McMahon K.D."/>
            <person name="Konstantinidis K.T."/>
            <person name="Eloe-Fadrosh E.A."/>
            <person name="Kyrpides N.C."/>
            <person name="Woyke T."/>
        </authorList>
    </citation>
    <scope>NUCLEOTIDE SEQUENCE</scope>
    <source>
        <strain evidence="1">GVMAG-M-3300009155-48</strain>
    </source>
</reference>
<evidence type="ECO:0000313" key="1">
    <source>
        <dbReference type="EMBL" id="QHT31681.1"/>
    </source>
</evidence>
<proteinExistence type="predicted"/>
<dbReference type="Pfam" id="PF09612">
    <property type="entry name" value="HtrL_YibB"/>
    <property type="match status" value="1"/>
</dbReference>
<name>A0A6C0ESL9_9ZZZZ</name>
<dbReference type="InterPro" id="IPR011735">
    <property type="entry name" value="WlaTC/HtrL_glycosyltransf"/>
</dbReference>
<sequence length="254" mass="30800">MTTIVTSYFQLNQSKASHLQYVEWMKNMLMIDTPMVIFCDEKSEEIIYTLRTGKHDKTRIIITNFKEFYSYKYANHFLEHYKMDKEQHVGHNMFLYMIWSEKSNFMKRAIELDPFKTEYFLWVDIGCFRRPNTEYINWPNPQKIKNIDKRKVLLLLVQSFTHDEWQCNRLEKLPSFQSANRIGGTMFGGGKDVLLKWHEKYYEMLEYFISINRFIGKDQSIINSVYLLNKQMCQLVTWQPGCPDPWFYLQEYLR</sequence>